<protein>
    <submittedName>
        <fullName evidence="1">Uncharacterized protein</fullName>
    </submittedName>
</protein>
<dbReference type="AlphaFoldDB" id="A0A5J6PWZ7"/>
<reference evidence="1 2" key="1">
    <citation type="submission" date="2018-08" db="EMBL/GenBank/DDBJ databases">
        <title>Neisseria zalophi ATCC BAA-2455 complete genome.</title>
        <authorList>
            <person name="Veseli I.A."/>
            <person name="Buttler R."/>
            <person name="Mascarenhas dos Santos A.C."/>
            <person name="Pombert J.-F."/>
        </authorList>
    </citation>
    <scope>NUCLEOTIDE SEQUENCE [LARGE SCALE GENOMIC DNA]</scope>
    <source>
        <strain evidence="1 2">ATCC BAA-2455</strain>
    </source>
</reference>
<organism evidence="1 2">
    <name type="scientific">Neisseria zalophi</name>
    <dbReference type="NCBI Taxonomy" id="640030"/>
    <lineage>
        <taxon>Bacteria</taxon>
        <taxon>Pseudomonadati</taxon>
        <taxon>Pseudomonadota</taxon>
        <taxon>Betaproteobacteria</taxon>
        <taxon>Neisseriales</taxon>
        <taxon>Neisseriaceae</taxon>
        <taxon>Neisseria</taxon>
    </lineage>
</organism>
<dbReference type="KEGG" id="nzl:D0T92_01085"/>
<proteinExistence type="predicted"/>
<dbReference type="Proteomes" id="UP000325713">
    <property type="component" value="Chromosome"/>
</dbReference>
<accession>A0A5J6PWZ7</accession>
<evidence type="ECO:0000313" key="1">
    <source>
        <dbReference type="EMBL" id="QEY25270.1"/>
    </source>
</evidence>
<gene>
    <name evidence="1" type="ORF">D0T92_01085</name>
</gene>
<keyword evidence="2" id="KW-1185">Reference proteome</keyword>
<dbReference type="EMBL" id="CP031700">
    <property type="protein sequence ID" value="QEY25270.1"/>
    <property type="molecule type" value="Genomic_DNA"/>
</dbReference>
<name>A0A5J6PWZ7_9NEIS</name>
<evidence type="ECO:0000313" key="2">
    <source>
        <dbReference type="Proteomes" id="UP000325713"/>
    </source>
</evidence>
<sequence length="77" mass="8908">MNNGKVFIDVSYSRYMVFQFDLMPFFVRIAQQTASGSGCVKFIDCRLSLFFQSPAVLFSDGLRKNIRYVLPTNHDCR</sequence>